<gene>
    <name evidence="1" type="ordered locus">Geob_2409</name>
</gene>
<dbReference type="STRING" id="316067.Geob_2409"/>
<dbReference type="EMBL" id="CP001390">
    <property type="protein sequence ID" value="ACM20762.1"/>
    <property type="molecule type" value="Genomic_DNA"/>
</dbReference>
<keyword evidence="2" id="KW-1185">Reference proteome</keyword>
<sequence length="293" mass="33121">MTGLFRLNNFEVVTDKVRSLIALDGSNLRIPNTVLFHKKAEVPTAVQLVSQWAPQWLYVRANFSDSVYPHCLKRLTSTQDIEETIHILIAEAEDLGIHDYDMTVQPLLEFDWSGGILVKDRHILLEIVEGAPDALFRKGFFKNRFLLDSNGDLISEDFGRQPVCVRWDGAQWMEYPASSSKCPSLDSLRVLENIDPDHDCLYEVGFQAGRMYFLEYKDIDKLAYQGLSGGRLEKPFMVSPHSQGCATKLISNPLFDHISSMGNNDSVIIKEGAYLSHLAWFMAHTGVGCVFEN</sequence>
<accession>B9LZY2</accession>
<dbReference type="HOGENOM" id="CLU_949161_0_0_7"/>
<proteinExistence type="predicted"/>
<reference evidence="1 2" key="1">
    <citation type="submission" date="2009-01" db="EMBL/GenBank/DDBJ databases">
        <title>Complete sequence of Geobacter sp. FRC-32.</title>
        <authorList>
            <consortium name="US DOE Joint Genome Institute"/>
            <person name="Lucas S."/>
            <person name="Copeland A."/>
            <person name="Lapidus A."/>
            <person name="Glavina del Rio T."/>
            <person name="Dalin E."/>
            <person name="Tice H."/>
            <person name="Bruce D."/>
            <person name="Goodwin L."/>
            <person name="Pitluck S."/>
            <person name="Saunders E."/>
            <person name="Brettin T."/>
            <person name="Detter J.C."/>
            <person name="Han C."/>
            <person name="Larimer F."/>
            <person name="Land M."/>
            <person name="Hauser L."/>
            <person name="Kyrpides N."/>
            <person name="Ovchinnikova G."/>
            <person name="Kostka J."/>
            <person name="Richardson P."/>
        </authorList>
    </citation>
    <scope>NUCLEOTIDE SEQUENCE [LARGE SCALE GENOMIC DNA]</scope>
    <source>
        <strain evidence="2">DSM 22248 / JCM 15807 / FRC-32</strain>
    </source>
</reference>
<organism evidence="1 2">
    <name type="scientific">Geotalea daltonii (strain DSM 22248 / JCM 15807 / FRC-32)</name>
    <name type="common">Geobacter daltonii</name>
    <dbReference type="NCBI Taxonomy" id="316067"/>
    <lineage>
        <taxon>Bacteria</taxon>
        <taxon>Pseudomonadati</taxon>
        <taxon>Thermodesulfobacteriota</taxon>
        <taxon>Desulfuromonadia</taxon>
        <taxon>Geobacterales</taxon>
        <taxon>Geobacteraceae</taxon>
        <taxon>Geotalea</taxon>
    </lineage>
</organism>
<dbReference type="AlphaFoldDB" id="B9LZY2"/>
<evidence type="ECO:0000313" key="2">
    <source>
        <dbReference type="Proteomes" id="UP000007721"/>
    </source>
</evidence>
<dbReference type="Proteomes" id="UP000007721">
    <property type="component" value="Chromosome"/>
</dbReference>
<protein>
    <submittedName>
        <fullName evidence="1">Uncharacterized protein</fullName>
    </submittedName>
</protein>
<evidence type="ECO:0000313" key="1">
    <source>
        <dbReference type="EMBL" id="ACM20762.1"/>
    </source>
</evidence>
<name>B9LZY2_GEODF</name>
<dbReference type="KEGG" id="geo:Geob_2409"/>